<evidence type="ECO:0000256" key="1">
    <source>
        <dbReference type="SAM" id="MobiDB-lite"/>
    </source>
</evidence>
<name>A0ABD2HYQ2_9BILA</name>
<sequence>MERNDKLPIEETDKMPTNCEGMPFVSDSPFNFQTGEETVCDDIWLLEESLTFSPSEENDQFSIDRMASMVDGEKCAVEMSTDGNGGENRANFGQMNAMRANRGQIDYNLMFNNLPQQFVMVPNPTVPMPENVPTLPQNPTVSDWQNDENDDNTEPKSSSLTTIMDDLTLVPTFSNQPSASGEQMNGKNDHTVTAEGEEVTVIEATEPPKYKKRQKQTKQIKAQKLKPLKRQKSSKEDQNKRNALENANMPAVGHQNAIQSAIVPQNMPPIGNAIGMPPVNAVELLAEKGAEKGTIGTEEQRQSHFL</sequence>
<feature type="compositionally biased region" description="Polar residues" evidence="1">
    <location>
        <begin position="174"/>
        <end position="186"/>
    </location>
</feature>
<accession>A0ABD2HYQ2</accession>
<feature type="compositionally biased region" description="Polar residues" evidence="1">
    <location>
        <begin position="134"/>
        <end position="144"/>
    </location>
</feature>
<evidence type="ECO:0000313" key="2">
    <source>
        <dbReference type="EMBL" id="KAL3073424.1"/>
    </source>
</evidence>
<feature type="compositionally biased region" description="Basic residues" evidence="1">
    <location>
        <begin position="210"/>
        <end position="232"/>
    </location>
</feature>
<comment type="caution">
    <text evidence="2">The sequence shown here is derived from an EMBL/GenBank/DDBJ whole genome shotgun (WGS) entry which is preliminary data.</text>
</comment>
<organism evidence="2 3">
    <name type="scientific">Heterodera trifolii</name>
    <dbReference type="NCBI Taxonomy" id="157864"/>
    <lineage>
        <taxon>Eukaryota</taxon>
        <taxon>Metazoa</taxon>
        <taxon>Ecdysozoa</taxon>
        <taxon>Nematoda</taxon>
        <taxon>Chromadorea</taxon>
        <taxon>Rhabditida</taxon>
        <taxon>Tylenchina</taxon>
        <taxon>Tylenchomorpha</taxon>
        <taxon>Tylenchoidea</taxon>
        <taxon>Heteroderidae</taxon>
        <taxon>Heteroderinae</taxon>
        <taxon>Heterodera</taxon>
    </lineage>
</organism>
<evidence type="ECO:0000313" key="3">
    <source>
        <dbReference type="Proteomes" id="UP001620626"/>
    </source>
</evidence>
<proteinExistence type="predicted"/>
<dbReference type="AlphaFoldDB" id="A0ABD2HYQ2"/>
<dbReference type="Proteomes" id="UP001620626">
    <property type="component" value="Unassembled WGS sequence"/>
</dbReference>
<keyword evidence="3" id="KW-1185">Reference proteome</keyword>
<feature type="region of interest" description="Disordered" evidence="1">
    <location>
        <begin position="174"/>
        <end position="240"/>
    </location>
</feature>
<dbReference type="EMBL" id="JBICBT010001317">
    <property type="protein sequence ID" value="KAL3073424.1"/>
    <property type="molecule type" value="Genomic_DNA"/>
</dbReference>
<feature type="region of interest" description="Disordered" evidence="1">
    <location>
        <begin position="128"/>
        <end position="160"/>
    </location>
</feature>
<protein>
    <submittedName>
        <fullName evidence="2">Uncharacterized protein</fullName>
    </submittedName>
</protein>
<gene>
    <name evidence="2" type="ORF">niasHT_038562</name>
</gene>
<reference evidence="2 3" key="1">
    <citation type="submission" date="2024-10" db="EMBL/GenBank/DDBJ databases">
        <authorList>
            <person name="Kim D."/>
        </authorList>
    </citation>
    <scope>NUCLEOTIDE SEQUENCE [LARGE SCALE GENOMIC DNA]</scope>
    <source>
        <strain evidence="2">BH-2024</strain>
    </source>
</reference>